<gene>
    <name evidence="2" type="ORF">FHX37_3246</name>
</gene>
<evidence type="ECO:0000259" key="1">
    <source>
        <dbReference type="Pfam" id="PF04149"/>
    </source>
</evidence>
<protein>
    <submittedName>
        <fullName evidence="2">Uncharacterized protein DUF397</fullName>
    </submittedName>
</protein>
<keyword evidence="3" id="KW-1185">Reference proteome</keyword>
<dbReference type="Pfam" id="PF04149">
    <property type="entry name" value="DUF397"/>
    <property type="match status" value="1"/>
</dbReference>
<reference evidence="2 3" key="1">
    <citation type="submission" date="2019-06" db="EMBL/GenBank/DDBJ databases">
        <title>Sequencing the genomes of 1000 actinobacteria strains.</title>
        <authorList>
            <person name="Klenk H.-P."/>
        </authorList>
    </citation>
    <scope>NUCLEOTIDE SEQUENCE [LARGE SCALE GENOMIC DNA]</scope>
    <source>
        <strain evidence="2 3">DSM 45015</strain>
    </source>
</reference>
<name>A0A543NN35_9ACTN</name>
<feature type="domain" description="DUF397" evidence="1">
    <location>
        <begin position="11"/>
        <end position="59"/>
    </location>
</feature>
<evidence type="ECO:0000313" key="3">
    <source>
        <dbReference type="Proteomes" id="UP000317422"/>
    </source>
</evidence>
<dbReference type="Proteomes" id="UP000317422">
    <property type="component" value="Unassembled WGS sequence"/>
</dbReference>
<accession>A0A543NN35</accession>
<organism evidence="2 3">
    <name type="scientific">Haloactinospora alba</name>
    <dbReference type="NCBI Taxonomy" id="405555"/>
    <lineage>
        <taxon>Bacteria</taxon>
        <taxon>Bacillati</taxon>
        <taxon>Actinomycetota</taxon>
        <taxon>Actinomycetes</taxon>
        <taxon>Streptosporangiales</taxon>
        <taxon>Nocardiopsidaceae</taxon>
        <taxon>Haloactinospora</taxon>
    </lineage>
</organism>
<dbReference type="RefSeq" id="WP_141924635.1">
    <property type="nucleotide sequence ID" value="NZ_VFQC01000001.1"/>
</dbReference>
<comment type="caution">
    <text evidence="2">The sequence shown here is derived from an EMBL/GenBank/DDBJ whole genome shotgun (WGS) entry which is preliminary data.</text>
</comment>
<dbReference type="OrthoDB" id="3431811at2"/>
<dbReference type="AlphaFoldDB" id="A0A543NN35"/>
<proteinExistence type="predicted"/>
<sequence length="60" mass="6569">MNLFPSIDDLEFRKSSYSDRNNCVEVAELPAGAAVRDSQNPDAGYLTFPAAAWTAFLSDL</sequence>
<dbReference type="InterPro" id="IPR007278">
    <property type="entry name" value="DUF397"/>
</dbReference>
<evidence type="ECO:0000313" key="2">
    <source>
        <dbReference type="EMBL" id="TQN33241.1"/>
    </source>
</evidence>
<dbReference type="EMBL" id="VFQC01000001">
    <property type="protein sequence ID" value="TQN33241.1"/>
    <property type="molecule type" value="Genomic_DNA"/>
</dbReference>